<keyword evidence="6" id="KW-0479">Metal-binding</keyword>
<feature type="compositionally biased region" description="Basic and acidic residues" evidence="11">
    <location>
        <begin position="45"/>
        <end position="58"/>
    </location>
</feature>
<dbReference type="RefSeq" id="WP_203781618.1">
    <property type="nucleotide sequence ID" value="NZ_BOMV01000026.1"/>
</dbReference>
<dbReference type="SUPFAM" id="SSF55486">
    <property type="entry name" value="Metalloproteases ('zincins'), catalytic domain"/>
    <property type="match status" value="1"/>
</dbReference>
<proteinExistence type="inferred from homology"/>
<dbReference type="InterPro" id="IPR050371">
    <property type="entry name" value="Fungal_virulence_M36"/>
</dbReference>
<comment type="subcellular location">
    <subcellularLocation>
        <location evidence="2">Secreted</location>
    </subcellularLocation>
</comment>
<evidence type="ECO:0000313" key="13">
    <source>
        <dbReference type="EMBL" id="GIE95324.1"/>
    </source>
</evidence>
<evidence type="ECO:0000313" key="14">
    <source>
        <dbReference type="Proteomes" id="UP000636960"/>
    </source>
</evidence>
<keyword evidence="10" id="KW-0865">Zymogen</keyword>
<feature type="chain" id="PRO_5039547150" description="Fungalysin metallopeptidase (M36)" evidence="12">
    <location>
        <begin position="24"/>
        <end position="979"/>
    </location>
</feature>
<protein>
    <recommendedName>
        <fullName evidence="15">Fungalysin metallopeptidase (M36)</fullName>
    </recommendedName>
</protein>
<dbReference type="GO" id="GO:0006508">
    <property type="term" value="P:proteolysis"/>
    <property type="evidence" value="ECO:0007669"/>
    <property type="project" value="UniProtKB-KW"/>
</dbReference>
<evidence type="ECO:0000256" key="7">
    <source>
        <dbReference type="ARBA" id="ARBA00022801"/>
    </source>
</evidence>
<evidence type="ECO:0000256" key="9">
    <source>
        <dbReference type="ARBA" id="ARBA00023049"/>
    </source>
</evidence>
<accession>A0A919JX97</accession>
<reference evidence="13" key="1">
    <citation type="submission" date="2021-01" db="EMBL/GenBank/DDBJ databases">
        <title>Whole genome shotgun sequence of Actinoplanes rishiriensis NBRC 108556.</title>
        <authorList>
            <person name="Komaki H."/>
            <person name="Tamura T."/>
        </authorList>
    </citation>
    <scope>NUCLEOTIDE SEQUENCE</scope>
    <source>
        <strain evidence="13">NBRC 108556</strain>
    </source>
</reference>
<name>A0A919JX97_9ACTN</name>
<comment type="cofactor">
    <cofactor evidence="1">
        <name>Zn(2+)</name>
        <dbReference type="ChEBI" id="CHEBI:29105"/>
    </cofactor>
</comment>
<comment type="similarity">
    <text evidence="3">Belongs to the peptidase M36 family.</text>
</comment>
<evidence type="ECO:0000256" key="4">
    <source>
        <dbReference type="ARBA" id="ARBA00022525"/>
    </source>
</evidence>
<dbReference type="Gene3D" id="2.60.120.260">
    <property type="entry name" value="Galactose-binding domain-like"/>
    <property type="match status" value="1"/>
</dbReference>
<keyword evidence="5" id="KW-0645">Protease</keyword>
<keyword evidence="9" id="KW-0482">Metalloprotease</keyword>
<organism evidence="13 14">
    <name type="scientific">Paractinoplanes rishiriensis</name>
    <dbReference type="NCBI Taxonomy" id="1050105"/>
    <lineage>
        <taxon>Bacteria</taxon>
        <taxon>Bacillati</taxon>
        <taxon>Actinomycetota</taxon>
        <taxon>Actinomycetes</taxon>
        <taxon>Micromonosporales</taxon>
        <taxon>Micromonosporaceae</taxon>
        <taxon>Paractinoplanes</taxon>
    </lineage>
</organism>
<dbReference type="Pfam" id="PF02128">
    <property type="entry name" value="Peptidase_M36"/>
    <property type="match status" value="1"/>
</dbReference>
<dbReference type="Proteomes" id="UP000636960">
    <property type="component" value="Unassembled WGS sequence"/>
</dbReference>
<dbReference type="InterPro" id="IPR001842">
    <property type="entry name" value="Peptidase_M36"/>
</dbReference>
<keyword evidence="14" id="KW-1185">Reference proteome</keyword>
<evidence type="ECO:0000256" key="5">
    <source>
        <dbReference type="ARBA" id="ARBA00022670"/>
    </source>
</evidence>
<evidence type="ECO:0000256" key="12">
    <source>
        <dbReference type="SAM" id="SignalP"/>
    </source>
</evidence>
<dbReference type="GO" id="GO:0005615">
    <property type="term" value="C:extracellular space"/>
    <property type="evidence" value="ECO:0007669"/>
    <property type="project" value="InterPro"/>
</dbReference>
<evidence type="ECO:0008006" key="15">
    <source>
        <dbReference type="Google" id="ProtNLM"/>
    </source>
</evidence>
<dbReference type="InterPro" id="IPR027268">
    <property type="entry name" value="Peptidase_M4/M1_CTD_sf"/>
</dbReference>
<comment type="caution">
    <text evidence="13">The sequence shown here is derived from an EMBL/GenBank/DDBJ whole genome shotgun (WGS) entry which is preliminary data.</text>
</comment>
<evidence type="ECO:0000256" key="6">
    <source>
        <dbReference type="ARBA" id="ARBA00022723"/>
    </source>
</evidence>
<keyword evidence="8" id="KW-0862">Zinc</keyword>
<dbReference type="Gene3D" id="3.10.170.10">
    <property type="match status" value="1"/>
</dbReference>
<dbReference type="EMBL" id="BOMV01000026">
    <property type="protein sequence ID" value="GIE95324.1"/>
    <property type="molecule type" value="Genomic_DNA"/>
</dbReference>
<dbReference type="PRINTS" id="PR00999">
    <property type="entry name" value="FUNGALYSIN"/>
</dbReference>
<dbReference type="AlphaFoldDB" id="A0A919JX97"/>
<feature type="region of interest" description="Disordered" evidence="11">
    <location>
        <begin position="43"/>
        <end position="70"/>
    </location>
</feature>
<dbReference type="PANTHER" id="PTHR33478:SF1">
    <property type="entry name" value="EXTRACELLULAR METALLOPROTEINASE MEP"/>
    <property type="match status" value="1"/>
</dbReference>
<evidence type="ECO:0000256" key="3">
    <source>
        <dbReference type="ARBA" id="ARBA00006006"/>
    </source>
</evidence>
<gene>
    <name evidence="13" type="ORF">Ari01nite_27890</name>
</gene>
<evidence type="ECO:0000256" key="11">
    <source>
        <dbReference type="SAM" id="MobiDB-lite"/>
    </source>
</evidence>
<keyword evidence="4" id="KW-0964">Secreted</keyword>
<dbReference type="GO" id="GO:0004222">
    <property type="term" value="F:metalloendopeptidase activity"/>
    <property type="evidence" value="ECO:0007669"/>
    <property type="project" value="InterPro"/>
</dbReference>
<keyword evidence="7" id="KW-0378">Hydrolase</keyword>
<evidence type="ECO:0000256" key="1">
    <source>
        <dbReference type="ARBA" id="ARBA00001947"/>
    </source>
</evidence>
<evidence type="ECO:0000256" key="2">
    <source>
        <dbReference type="ARBA" id="ARBA00004613"/>
    </source>
</evidence>
<feature type="signal peptide" evidence="12">
    <location>
        <begin position="1"/>
        <end position="23"/>
    </location>
</feature>
<dbReference type="PANTHER" id="PTHR33478">
    <property type="entry name" value="EXTRACELLULAR METALLOPROTEINASE MEP"/>
    <property type="match status" value="1"/>
</dbReference>
<keyword evidence="12" id="KW-0732">Signal</keyword>
<dbReference type="Gene3D" id="1.10.390.10">
    <property type="entry name" value="Neutral Protease Domain 2"/>
    <property type="match status" value="1"/>
</dbReference>
<evidence type="ECO:0000256" key="8">
    <source>
        <dbReference type="ARBA" id="ARBA00022833"/>
    </source>
</evidence>
<sequence>MRTPSRALSAAATMLVTSALVLAGGSGTGNAAAAAPAAVPVAKAPGDDHHEKLTDNRRGRIAPTTGQRNHAAATGAQARWNTLGTPATLTAPPGGPLAAGLPADPVAAARAYVAANREVLGLTPAGADALELLTSAPIGSGAAVVFRQRFGDLVAGHDGLLSVGVRDGQVWYVSSSLARDAGAPPPATLTAADAERLAAADAGLTTPTVMANRLVAVPTPDRGPRAAYQVTLGDDLSGAEPVAFTTHVDARDGTVLVRQDIVDEHEVDNPQWDVFPNSPRVDYSSRDVRDRWCFGPGRGCDEVVGTSASPLGWDVKPADGTPTYTTAGNNGFAVHNWTSNDPFTVGTETATPQPDRKYVYDWTNQWHRESCAPTVFESPQRNDIDAARANLFGQHNRMHDWSYHLGFTEATWNMQDDNLRPGGLPDDPEQGNAQAGGISGGPPAFAARNNANQITPPDGEAPITNMYLWQPQAGAFYPPCVDGDYDMSVIAHEYTHAITNRMIAGPDGGLSSPQGMSESWSDQLAIEYLAEHGYAPGGQRAFTIGQYVTSDPVAGIRNFNMSRSPLNYSHVDYDFVGLQVHASGELWSATNFDIRAAMIKRYGEGTARLQKSCANGLTPVTSCPGNRRWIQLVFDSFLLMATSANSMVDARDALLGADLVRFGGANQALLWNAFAKRGLGEGAASTGATDADPRPSFASPHATEATVVFRPVDEKGQPVPGAKLFVGDFQARAVPMADNDPATPLPDRVSLIPGSYTFLGQAPGYGHARVGATSVRAGQTRTLTVRLPHNLASATAGATATGDGINVARLIDDDEATNWASLASPVAGKQVTVDLAGEAQTVRRVQVSAMLRPAVEGDPDAGAQNRFTALRQFRVLACTASATVTCADAADFTTAFTSKPDAFPAIAPRPRVPQLTVRSFDIRPTTATHLRFEVLTTQCTGAPDYAGEQDADPRAGTDCGTASPQALNVRAAEFQAYAK</sequence>
<dbReference type="GO" id="GO:0008270">
    <property type="term" value="F:zinc ion binding"/>
    <property type="evidence" value="ECO:0007669"/>
    <property type="project" value="InterPro"/>
</dbReference>
<feature type="region of interest" description="Disordered" evidence="11">
    <location>
        <begin position="420"/>
        <end position="457"/>
    </location>
</feature>
<evidence type="ECO:0000256" key="10">
    <source>
        <dbReference type="ARBA" id="ARBA00023145"/>
    </source>
</evidence>